<dbReference type="InterPro" id="IPR001163">
    <property type="entry name" value="Sm_dom_euk/arc"/>
</dbReference>
<dbReference type="OrthoDB" id="1460765at2759"/>
<evidence type="ECO:0000259" key="2">
    <source>
        <dbReference type="PROSITE" id="PS52002"/>
    </source>
</evidence>
<gene>
    <name evidence="3" type="ORF">SADUNF_Sadunf09G0057300</name>
</gene>
<dbReference type="AlphaFoldDB" id="A0A835JVR2"/>
<dbReference type="InterPro" id="IPR047575">
    <property type="entry name" value="Sm"/>
</dbReference>
<comment type="similarity">
    <text evidence="1">Belongs to the PHF5 family.</text>
</comment>
<dbReference type="InterPro" id="IPR005345">
    <property type="entry name" value="PHF5"/>
</dbReference>
<dbReference type="Pfam" id="PF01423">
    <property type="entry name" value="LSM"/>
    <property type="match status" value="1"/>
</dbReference>
<name>A0A835JVR2_9ROSI</name>
<evidence type="ECO:0000313" key="4">
    <source>
        <dbReference type="Proteomes" id="UP000657918"/>
    </source>
</evidence>
<dbReference type="PROSITE" id="PS52002">
    <property type="entry name" value="SM"/>
    <property type="match status" value="1"/>
</dbReference>
<dbReference type="SUPFAM" id="SSF50182">
    <property type="entry name" value="Sm-like ribonucleoproteins"/>
    <property type="match status" value="1"/>
</dbReference>
<dbReference type="Pfam" id="PF03660">
    <property type="entry name" value="PHF5"/>
    <property type="match status" value="1"/>
</dbReference>
<dbReference type="Gene3D" id="2.30.30.100">
    <property type="match status" value="1"/>
</dbReference>
<evidence type="ECO:0000256" key="1">
    <source>
        <dbReference type="ARBA" id="ARBA00008626"/>
    </source>
</evidence>
<organism evidence="3 4">
    <name type="scientific">Salix dunnii</name>
    <dbReference type="NCBI Taxonomy" id="1413687"/>
    <lineage>
        <taxon>Eukaryota</taxon>
        <taxon>Viridiplantae</taxon>
        <taxon>Streptophyta</taxon>
        <taxon>Embryophyta</taxon>
        <taxon>Tracheophyta</taxon>
        <taxon>Spermatophyta</taxon>
        <taxon>Magnoliopsida</taxon>
        <taxon>eudicotyledons</taxon>
        <taxon>Gunneridae</taxon>
        <taxon>Pentapetalae</taxon>
        <taxon>rosids</taxon>
        <taxon>fabids</taxon>
        <taxon>Malpighiales</taxon>
        <taxon>Salicaceae</taxon>
        <taxon>Saliceae</taxon>
        <taxon>Salix</taxon>
    </lineage>
</organism>
<dbReference type="SMART" id="SM00651">
    <property type="entry name" value="Sm"/>
    <property type="match status" value="1"/>
</dbReference>
<reference evidence="3 4" key="1">
    <citation type="submission" date="2020-10" db="EMBL/GenBank/DDBJ databases">
        <title>Plant Genome Project.</title>
        <authorList>
            <person name="Zhang R.-G."/>
        </authorList>
    </citation>
    <scope>NUCLEOTIDE SEQUENCE [LARGE SCALE GENOMIC DNA]</scope>
    <source>
        <strain evidence="3">FAFU-HL-1</strain>
        <tissue evidence="3">Leaf</tissue>
    </source>
</reference>
<dbReference type="Proteomes" id="UP000657918">
    <property type="component" value="Unassembled WGS sequence"/>
</dbReference>
<comment type="caution">
    <text evidence="3">The sequence shown here is derived from an EMBL/GenBank/DDBJ whole genome shotgun (WGS) entry which is preliminary data.</text>
</comment>
<feature type="domain" description="Sm" evidence="2">
    <location>
        <begin position="17"/>
        <end position="91"/>
    </location>
</feature>
<sequence length="275" mass="30858">MKGQVLAKENVFKAGVPNDEANRQVHRVEKWVIMKGDKELVGTLRGFDVYVNLVLEDVTYEITAEGRRITKLDQILLNGNNIAIVSIIETKSFRKASNMAKHQPDLIMCRKQPGISIGRLCEKDDGKCVICDSLVHPCTLVRICDECNYGSFQGRCVICGGVGISDAYYCKECTQLEKDRDGCPKIVNLGSAKTDLFYEDDTSFMIPTADTSFVFFGWALVTAQAQIRSRQKFVSFLECSFSYKPVYKFQNRKGSRAPSLQKEKQQSQIVSSGCK</sequence>
<accession>A0A835JVR2</accession>
<dbReference type="GO" id="GO:0000398">
    <property type="term" value="P:mRNA splicing, via spliceosome"/>
    <property type="evidence" value="ECO:0007669"/>
    <property type="project" value="InterPro"/>
</dbReference>
<dbReference type="PANTHER" id="PTHR13120">
    <property type="entry name" value="PHD FINGER-LIKE DOMAIN-CONTAINING PROTEIN 5A"/>
    <property type="match status" value="1"/>
</dbReference>
<dbReference type="EMBL" id="JADGMS010000009">
    <property type="protein sequence ID" value="KAF9675678.1"/>
    <property type="molecule type" value="Genomic_DNA"/>
</dbReference>
<dbReference type="InterPro" id="IPR010920">
    <property type="entry name" value="LSM_dom_sf"/>
</dbReference>
<keyword evidence="4" id="KW-1185">Reference proteome</keyword>
<protein>
    <recommendedName>
        <fullName evidence="2">Sm domain-containing protein</fullName>
    </recommendedName>
</protein>
<dbReference type="CDD" id="cd01732">
    <property type="entry name" value="LSm5"/>
    <property type="match status" value="1"/>
</dbReference>
<dbReference type="InterPro" id="IPR033871">
    <property type="entry name" value="LSm5"/>
</dbReference>
<dbReference type="GO" id="GO:0003723">
    <property type="term" value="F:RNA binding"/>
    <property type="evidence" value="ECO:0007669"/>
    <property type="project" value="InterPro"/>
</dbReference>
<proteinExistence type="inferred from homology"/>
<evidence type="ECO:0000313" key="3">
    <source>
        <dbReference type="EMBL" id="KAF9675678.1"/>
    </source>
</evidence>